<dbReference type="AlphaFoldDB" id="A0A8H6MY20"/>
<dbReference type="Pfam" id="PF04082">
    <property type="entry name" value="Fungal_trans"/>
    <property type="match status" value="1"/>
</dbReference>
<feature type="compositionally biased region" description="Polar residues" evidence="8">
    <location>
        <begin position="387"/>
        <end position="399"/>
    </location>
</feature>
<evidence type="ECO:0000256" key="1">
    <source>
        <dbReference type="ARBA" id="ARBA00004123"/>
    </source>
</evidence>
<evidence type="ECO:0000256" key="8">
    <source>
        <dbReference type="SAM" id="MobiDB-lite"/>
    </source>
</evidence>
<dbReference type="GO" id="GO:0043565">
    <property type="term" value="F:sequence-specific DNA binding"/>
    <property type="evidence" value="ECO:0007669"/>
    <property type="project" value="TreeGrafter"/>
</dbReference>
<dbReference type="SMART" id="SM00906">
    <property type="entry name" value="Fungal_trans"/>
    <property type="match status" value="1"/>
</dbReference>
<dbReference type="GO" id="GO:0000981">
    <property type="term" value="F:DNA-binding transcription factor activity, RNA polymerase II-specific"/>
    <property type="evidence" value="ECO:0007669"/>
    <property type="project" value="TreeGrafter"/>
</dbReference>
<accession>A0A8H6MY20</accession>
<keyword evidence="3" id="KW-0862">Zinc</keyword>
<sequence length="399" mass="44921">MSPKERDSGVLILAEPLRSARLRNRPRFMASLFTDPDLRRNHSELLHVLASVPNATGPQVEPCDLPSMEEAEILFDKYLSWSHVQCPFLCRGEVKALLDRVSSSTPPGSSVPDHDLFRMFMILAVGSVFPYRNGTHGQHPEGYYMAALRYMRMDLLTRGLDSIQNLVLVCCFGIYHRIGTSIWDIIRLCGRLCVEQGLHLDESDSKNLLRVQMKRRVFWQFYMIDRYSSTLLGKSFTIDDRDIETSFPADANDEDLITASQSAHDLGAFQLSHVSLGPNGMTVFFTSVRLSGEKTVQFSANRGASLNLKTAGLCVMFCVSSSSALEREDIQQANFGLSQCEETLRDMIEQLRSARHYVIVFEALRRNTSRKLSRIMESMSSERSSSATTGQQRPSVVSP</sequence>
<keyword evidence="5" id="KW-0238">DNA-binding</keyword>
<evidence type="ECO:0000256" key="4">
    <source>
        <dbReference type="ARBA" id="ARBA00023015"/>
    </source>
</evidence>
<feature type="compositionally biased region" description="Low complexity" evidence="8">
    <location>
        <begin position="376"/>
        <end position="386"/>
    </location>
</feature>
<evidence type="ECO:0000259" key="9">
    <source>
        <dbReference type="SMART" id="SM00906"/>
    </source>
</evidence>
<dbReference type="PANTHER" id="PTHR47782">
    <property type="entry name" value="ZN(II)2CYS6 TRANSCRIPTION FACTOR (EUROFUNG)-RELATED"/>
    <property type="match status" value="1"/>
</dbReference>
<feature type="domain" description="Xylanolytic transcriptional activator regulatory" evidence="9">
    <location>
        <begin position="182"/>
        <end position="254"/>
    </location>
</feature>
<evidence type="ECO:0000313" key="11">
    <source>
        <dbReference type="Proteomes" id="UP000652219"/>
    </source>
</evidence>
<name>A0A8H6MY20_9PEZI</name>
<reference evidence="10 11" key="1">
    <citation type="journal article" date="2020" name="Phytopathology">
        <title>Genome Sequence Resources of Colletotrichum truncatum, C. plurivorum, C. musicola, and C. sojae: Four Species Pathogenic to Soybean (Glycine max).</title>
        <authorList>
            <person name="Rogerio F."/>
            <person name="Boufleur T.R."/>
            <person name="Ciampi-Guillardi M."/>
            <person name="Sukno S.A."/>
            <person name="Thon M.R."/>
            <person name="Massola Junior N.S."/>
            <person name="Baroncelli R."/>
        </authorList>
    </citation>
    <scope>NUCLEOTIDE SEQUENCE [LARGE SCALE GENOMIC DNA]</scope>
    <source>
        <strain evidence="10 11">LFN0009</strain>
    </source>
</reference>
<keyword evidence="7" id="KW-0539">Nucleus</keyword>
<dbReference type="CDD" id="cd12148">
    <property type="entry name" value="fungal_TF_MHR"/>
    <property type="match status" value="1"/>
</dbReference>
<comment type="caution">
    <text evidence="10">The sequence shown here is derived from an EMBL/GenBank/DDBJ whole genome shotgun (WGS) entry which is preliminary data.</text>
</comment>
<evidence type="ECO:0000256" key="7">
    <source>
        <dbReference type="ARBA" id="ARBA00023242"/>
    </source>
</evidence>
<evidence type="ECO:0000256" key="3">
    <source>
        <dbReference type="ARBA" id="ARBA00022833"/>
    </source>
</evidence>
<dbReference type="InterPro" id="IPR007219">
    <property type="entry name" value="XnlR_reg_dom"/>
</dbReference>
<protein>
    <submittedName>
        <fullName evidence="10">Zn(II)2Cys6 transcription factor</fullName>
    </submittedName>
</protein>
<keyword evidence="2" id="KW-0479">Metal-binding</keyword>
<evidence type="ECO:0000313" key="10">
    <source>
        <dbReference type="EMBL" id="KAF6812431.1"/>
    </source>
</evidence>
<dbReference type="GO" id="GO:0005634">
    <property type="term" value="C:nucleus"/>
    <property type="evidence" value="ECO:0007669"/>
    <property type="project" value="UniProtKB-SubCell"/>
</dbReference>
<organism evidence="10 11">
    <name type="scientific">Colletotrichum sojae</name>
    <dbReference type="NCBI Taxonomy" id="2175907"/>
    <lineage>
        <taxon>Eukaryota</taxon>
        <taxon>Fungi</taxon>
        <taxon>Dikarya</taxon>
        <taxon>Ascomycota</taxon>
        <taxon>Pezizomycotina</taxon>
        <taxon>Sordariomycetes</taxon>
        <taxon>Hypocreomycetidae</taxon>
        <taxon>Glomerellales</taxon>
        <taxon>Glomerellaceae</taxon>
        <taxon>Colletotrichum</taxon>
        <taxon>Colletotrichum orchidearum species complex</taxon>
    </lineage>
</organism>
<dbReference type="PANTHER" id="PTHR47782:SF12">
    <property type="entry name" value="ZN(II)2CYS6 TRANSCRIPTION FACTOR (EUROFUNG)"/>
    <property type="match status" value="1"/>
</dbReference>
<feature type="region of interest" description="Disordered" evidence="8">
    <location>
        <begin position="376"/>
        <end position="399"/>
    </location>
</feature>
<dbReference type="Proteomes" id="UP000652219">
    <property type="component" value="Unassembled WGS sequence"/>
</dbReference>
<proteinExistence type="predicted"/>
<dbReference type="EMBL" id="WIGN01000063">
    <property type="protein sequence ID" value="KAF6812431.1"/>
    <property type="molecule type" value="Genomic_DNA"/>
</dbReference>
<dbReference type="GO" id="GO:0008270">
    <property type="term" value="F:zinc ion binding"/>
    <property type="evidence" value="ECO:0007669"/>
    <property type="project" value="InterPro"/>
</dbReference>
<evidence type="ECO:0000256" key="6">
    <source>
        <dbReference type="ARBA" id="ARBA00023163"/>
    </source>
</evidence>
<dbReference type="GO" id="GO:0006351">
    <property type="term" value="P:DNA-templated transcription"/>
    <property type="evidence" value="ECO:0007669"/>
    <property type="project" value="InterPro"/>
</dbReference>
<dbReference type="GO" id="GO:0045944">
    <property type="term" value="P:positive regulation of transcription by RNA polymerase II"/>
    <property type="evidence" value="ECO:0007669"/>
    <property type="project" value="TreeGrafter"/>
</dbReference>
<evidence type="ECO:0000256" key="2">
    <source>
        <dbReference type="ARBA" id="ARBA00022723"/>
    </source>
</evidence>
<keyword evidence="11" id="KW-1185">Reference proteome</keyword>
<gene>
    <name evidence="10" type="ORF">CSOJ01_05136</name>
</gene>
<keyword evidence="4" id="KW-0805">Transcription regulation</keyword>
<keyword evidence="6" id="KW-0804">Transcription</keyword>
<dbReference type="InterPro" id="IPR052202">
    <property type="entry name" value="Yeast_MetPath_Reg"/>
</dbReference>
<evidence type="ECO:0000256" key="5">
    <source>
        <dbReference type="ARBA" id="ARBA00023125"/>
    </source>
</evidence>
<comment type="subcellular location">
    <subcellularLocation>
        <location evidence="1">Nucleus</location>
    </subcellularLocation>
</comment>